<accession>A0AA40K9F3</accession>
<name>A0AA40K9F3_9PEZI</name>
<evidence type="ECO:0000259" key="1">
    <source>
        <dbReference type="Pfam" id="PF07929"/>
    </source>
</evidence>
<proteinExistence type="predicted"/>
<dbReference type="Proteomes" id="UP001172155">
    <property type="component" value="Unassembled WGS sequence"/>
</dbReference>
<dbReference type="AlphaFoldDB" id="A0AA40K9F3"/>
<dbReference type="Gene3D" id="3.10.290.30">
    <property type="entry name" value="MM3350-like"/>
    <property type="match status" value="1"/>
</dbReference>
<sequence>MQRQQLSQSTSTINVELVRSIPETDKCFNKTSAFVKGSVVPPYNVIVASWPSPDGPDPNGCRMSLAAGPEDGSLSKLLDTWSYSNASAAHGIKIREIGGSTLVYFTDLVADALWAHKMDRLTGRAVVMFREQAEAGSHTRHPRIHPAGKYLYVLMEVANAITEYSVDEKTGWSSSRHRDGRFFQRTMFTITMTTTGGGADGISPADFSDEYAILTDHPRGYVEMEGIKQGKHGLESVTRDRALGVIHLGRPSRLRDCWPNHKKECRRPNYIIEFHLSPEDIKDPPVKRTLSCQADPAFEDLHSALQDAFGWASTHSYDFAVLDPSYDATAIDMFQMMENRRAMSQPSGTNMNPASAQRENVMRVKPKGHHIDSMHEGQRRHPRTLQKWADKFKMWQMFDNEEWKGFKTVYVYDFGDNWEHYVTVVGREPPLEVENFRCLSGEGYNVVEDVGSIRGWKRLKEAYAAANPTKGQRENMEWFETECSNKRP</sequence>
<dbReference type="EMBL" id="JAUKUD010000002">
    <property type="protein sequence ID" value="KAK0750720.1"/>
    <property type="molecule type" value="Genomic_DNA"/>
</dbReference>
<dbReference type="SUPFAM" id="SSF159941">
    <property type="entry name" value="MM3350-like"/>
    <property type="match status" value="1"/>
</dbReference>
<dbReference type="InterPro" id="IPR019405">
    <property type="entry name" value="Lactonase_7-beta_prop"/>
</dbReference>
<dbReference type="Gene3D" id="2.130.10.10">
    <property type="entry name" value="YVTN repeat-like/Quinoprotein amine dehydrogenase"/>
    <property type="match status" value="1"/>
</dbReference>
<reference evidence="2" key="1">
    <citation type="submission" date="2023-06" db="EMBL/GenBank/DDBJ databases">
        <title>Genome-scale phylogeny and comparative genomics of the fungal order Sordariales.</title>
        <authorList>
            <consortium name="Lawrence Berkeley National Laboratory"/>
            <person name="Hensen N."/>
            <person name="Bonometti L."/>
            <person name="Westerberg I."/>
            <person name="Brannstrom I.O."/>
            <person name="Guillou S."/>
            <person name="Cros-Aarteil S."/>
            <person name="Calhoun S."/>
            <person name="Haridas S."/>
            <person name="Kuo A."/>
            <person name="Mondo S."/>
            <person name="Pangilinan J."/>
            <person name="Riley R."/>
            <person name="LaButti K."/>
            <person name="Andreopoulos B."/>
            <person name="Lipzen A."/>
            <person name="Chen C."/>
            <person name="Yanf M."/>
            <person name="Daum C."/>
            <person name="Ng V."/>
            <person name="Clum A."/>
            <person name="Steindorff A."/>
            <person name="Ohm R."/>
            <person name="Martin F."/>
            <person name="Silar P."/>
            <person name="Natvig D."/>
            <person name="Lalanne C."/>
            <person name="Gautier V."/>
            <person name="Ament-velasquez S.L."/>
            <person name="Kruys A."/>
            <person name="Hutchinson M.I."/>
            <person name="Powell A.J."/>
            <person name="Barry K."/>
            <person name="Miller A.N."/>
            <person name="Grigoriev I.V."/>
            <person name="Debuchy R."/>
            <person name="Gladieux P."/>
            <person name="Thoren M.H."/>
            <person name="Johannesson H."/>
        </authorList>
    </citation>
    <scope>NUCLEOTIDE SEQUENCE</scope>
    <source>
        <strain evidence="2">SMH3187-1</strain>
    </source>
</reference>
<dbReference type="Pfam" id="PF10282">
    <property type="entry name" value="Lactonase"/>
    <property type="match status" value="1"/>
</dbReference>
<comment type="caution">
    <text evidence="2">The sequence shown here is derived from an EMBL/GenBank/DDBJ whole genome shotgun (WGS) entry which is preliminary data.</text>
</comment>
<protein>
    <submittedName>
        <fullName evidence="2">MM3350-like domain-containing protein</fullName>
    </submittedName>
</protein>
<dbReference type="SUPFAM" id="SSF75011">
    <property type="entry name" value="3-carboxy-cis,cis-mucoante lactonizing enzyme"/>
    <property type="match status" value="1"/>
</dbReference>
<evidence type="ECO:0000313" key="2">
    <source>
        <dbReference type="EMBL" id="KAK0750720.1"/>
    </source>
</evidence>
<evidence type="ECO:0000313" key="3">
    <source>
        <dbReference type="Proteomes" id="UP001172155"/>
    </source>
</evidence>
<dbReference type="PANTHER" id="PTHR41878:SF1">
    <property type="entry name" value="TNPR PROTEIN"/>
    <property type="match status" value="1"/>
</dbReference>
<feature type="domain" description="Plasmid pRiA4b Orf3-like" evidence="1">
    <location>
        <begin position="283"/>
        <end position="480"/>
    </location>
</feature>
<dbReference type="InterPro" id="IPR012912">
    <property type="entry name" value="Plasmid_pRiA4b_Orf3-like"/>
</dbReference>
<keyword evidence="3" id="KW-1185">Reference proteome</keyword>
<dbReference type="InterPro" id="IPR024047">
    <property type="entry name" value="MM3350-like_sf"/>
</dbReference>
<dbReference type="Pfam" id="PF07929">
    <property type="entry name" value="PRiA4_ORF3"/>
    <property type="match status" value="1"/>
</dbReference>
<dbReference type="PANTHER" id="PTHR41878">
    <property type="entry name" value="LEXA REPRESSOR-RELATED"/>
    <property type="match status" value="1"/>
</dbReference>
<dbReference type="InterPro" id="IPR015943">
    <property type="entry name" value="WD40/YVTN_repeat-like_dom_sf"/>
</dbReference>
<gene>
    <name evidence="2" type="ORF">B0T18DRAFT_485492</name>
</gene>
<organism evidence="2 3">
    <name type="scientific">Schizothecium vesticola</name>
    <dbReference type="NCBI Taxonomy" id="314040"/>
    <lineage>
        <taxon>Eukaryota</taxon>
        <taxon>Fungi</taxon>
        <taxon>Dikarya</taxon>
        <taxon>Ascomycota</taxon>
        <taxon>Pezizomycotina</taxon>
        <taxon>Sordariomycetes</taxon>
        <taxon>Sordariomycetidae</taxon>
        <taxon>Sordariales</taxon>
        <taxon>Schizotheciaceae</taxon>
        <taxon>Schizothecium</taxon>
    </lineage>
</organism>